<dbReference type="RefSeq" id="WP_006418382.1">
    <property type="nucleotide sequence ID" value="NZ_AENN01000015.1"/>
</dbReference>
<dbReference type="eggNOG" id="COG0509">
    <property type="taxonomic scope" value="Bacteria"/>
</dbReference>
<protein>
    <submittedName>
        <fullName evidence="3">Biotin-requiring enzyme</fullName>
    </submittedName>
</protein>
<dbReference type="InterPro" id="IPR002930">
    <property type="entry name" value="GCV_H"/>
</dbReference>
<dbReference type="PANTHER" id="PTHR11715">
    <property type="entry name" value="GLYCINE CLEAVAGE SYSTEM H PROTEIN"/>
    <property type="match status" value="1"/>
</dbReference>
<dbReference type="InterPro" id="IPR000089">
    <property type="entry name" value="Biotin_lipoyl"/>
</dbReference>
<keyword evidence="4" id="KW-1185">Reference proteome</keyword>
<feature type="domain" description="Lipoyl-binding" evidence="2">
    <location>
        <begin position="12"/>
        <end position="95"/>
    </location>
</feature>
<dbReference type="CDD" id="cd06848">
    <property type="entry name" value="GCS_H"/>
    <property type="match status" value="1"/>
</dbReference>
<evidence type="ECO:0000313" key="3">
    <source>
        <dbReference type="EMBL" id="EFR31179.1"/>
    </source>
</evidence>
<dbReference type="Proteomes" id="UP000005990">
    <property type="component" value="Unassembled WGS sequence"/>
</dbReference>
<dbReference type="SUPFAM" id="SSF51230">
    <property type="entry name" value="Single hybrid motif"/>
    <property type="match status" value="1"/>
</dbReference>
<evidence type="ECO:0000256" key="1">
    <source>
        <dbReference type="ARBA" id="ARBA00022823"/>
    </source>
</evidence>
<sequence length="96" mass="10500">MNVEYLWQKEASGQIVLGVNEVLQEEVGEIVYANIARLGEIAAGDTLLNVEASKATIEIPSPISGKIVVKHVEAENNPSLLDSQDEEKNWIVKIEA</sequence>
<dbReference type="PANTHER" id="PTHR11715:SF3">
    <property type="entry name" value="GLYCINE CLEAVAGE SYSTEM H PROTEIN-RELATED"/>
    <property type="match status" value="1"/>
</dbReference>
<name>E4KNZ4_9LACT</name>
<dbReference type="STRING" id="908337.HMPREF9257_1276"/>
<reference evidence="3 4" key="1">
    <citation type="submission" date="2010-10" db="EMBL/GenBank/DDBJ databases">
        <authorList>
            <person name="Durkin A.S."/>
            <person name="Madupu R."/>
            <person name="Torralba M."/>
            <person name="Gillis M."/>
            <person name="Methe B."/>
            <person name="Sutton G."/>
            <person name="Nelson K.E."/>
        </authorList>
    </citation>
    <scope>NUCLEOTIDE SEQUENCE [LARGE SCALE GENOMIC DNA]</scope>
    <source>
        <strain evidence="3 4">ACS-139-V-Col8</strain>
    </source>
</reference>
<dbReference type="GO" id="GO:0019464">
    <property type="term" value="P:glycine decarboxylation via glycine cleavage system"/>
    <property type="evidence" value="ECO:0007669"/>
    <property type="project" value="InterPro"/>
</dbReference>
<organism evidence="3 4">
    <name type="scientific">Eremococcus coleocola ACS-139-V-Col8</name>
    <dbReference type="NCBI Taxonomy" id="908337"/>
    <lineage>
        <taxon>Bacteria</taxon>
        <taxon>Bacillati</taxon>
        <taxon>Bacillota</taxon>
        <taxon>Bacilli</taxon>
        <taxon>Lactobacillales</taxon>
        <taxon>Aerococcaceae</taxon>
        <taxon>Eremococcus</taxon>
    </lineage>
</organism>
<dbReference type="InterPro" id="IPR011053">
    <property type="entry name" value="Single_hybrid_motif"/>
</dbReference>
<accession>E4KNZ4</accession>
<dbReference type="EMBL" id="AENN01000015">
    <property type="protein sequence ID" value="EFR31179.1"/>
    <property type="molecule type" value="Genomic_DNA"/>
</dbReference>
<dbReference type="Gene3D" id="2.40.50.100">
    <property type="match status" value="1"/>
</dbReference>
<keyword evidence="1" id="KW-0450">Lipoyl</keyword>
<dbReference type="GO" id="GO:0009249">
    <property type="term" value="P:protein lipoylation"/>
    <property type="evidence" value="ECO:0007669"/>
    <property type="project" value="TreeGrafter"/>
</dbReference>
<evidence type="ECO:0000313" key="4">
    <source>
        <dbReference type="Proteomes" id="UP000005990"/>
    </source>
</evidence>
<dbReference type="InterPro" id="IPR033753">
    <property type="entry name" value="GCV_H/Fam206"/>
</dbReference>
<dbReference type="Pfam" id="PF01597">
    <property type="entry name" value="GCV_H"/>
    <property type="match status" value="1"/>
</dbReference>
<dbReference type="GO" id="GO:0005829">
    <property type="term" value="C:cytosol"/>
    <property type="evidence" value="ECO:0007669"/>
    <property type="project" value="TreeGrafter"/>
</dbReference>
<dbReference type="GO" id="GO:0005960">
    <property type="term" value="C:glycine cleavage complex"/>
    <property type="evidence" value="ECO:0007669"/>
    <property type="project" value="InterPro"/>
</dbReference>
<proteinExistence type="predicted"/>
<dbReference type="OrthoDB" id="2401220at2"/>
<dbReference type="PROSITE" id="PS50968">
    <property type="entry name" value="BIOTINYL_LIPOYL"/>
    <property type="match status" value="1"/>
</dbReference>
<gene>
    <name evidence="3" type="ORF">HMPREF9257_1276</name>
</gene>
<evidence type="ECO:0000259" key="2">
    <source>
        <dbReference type="PROSITE" id="PS50968"/>
    </source>
</evidence>
<dbReference type="AlphaFoldDB" id="E4KNZ4"/>
<comment type="caution">
    <text evidence="3">The sequence shown here is derived from an EMBL/GenBank/DDBJ whole genome shotgun (WGS) entry which is preliminary data.</text>
</comment>